<organism evidence="2 3">
    <name type="scientific">Methylomonas fluvii</name>
    <dbReference type="NCBI Taxonomy" id="1854564"/>
    <lineage>
        <taxon>Bacteria</taxon>
        <taxon>Pseudomonadati</taxon>
        <taxon>Pseudomonadota</taxon>
        <taxon>Gammaproteobacteria</taxon>
        <taxon>Methylococcales</taxon>
        <taxon>Methylococcaceae</taxon>
        <taxon>Methylomonas</taxon>
    </lineage>
</organism>
<proteinExistence type="predicted"/>
<evidence type="ECO:0000256" key="1">
    <source>
        <dbReference type="SAM" id="Phobius"/>
    </source>
</evidence>
<name>A0ABR9DEJ3_9GAMM</name>
<dbReference type="Proteomes" id="UP000641152">
    <property type="component" value="Unassembled WGS sequence"/>
</dbReference>
<keyword evidence="1" id="KW-0472">Membrane</keyword>
<sequence>MPTQSSLSDRFKRPSQSIQTRSNHSMFNGHHATVDCPECHRIMVPRVITYYGQPTKSICPFCGSTFASFPSGFTRFIQSRYSDVLSFSVLQKLVTITICLVALWFVADWGNLSDNVSLFAAFGTAFFLAMTLAELVFQGIERTAAKFFHRSNYYWAILVLVSMFITHEYPSVAGYVALFFFMIIARGFVAAFILARKKTVKSTFQ</sequence>
<dbReference type="RefSeq" id="WP_192394327.1">
    <property type="nucleotide sequence ID" value="NZ_CAJHIU010000002.1"/>
</dbReference>
<feature type="transmembrane region" description="Helical" evidence="1">
    <location>
        <begin position="118"/>
        <end position="140"/>
    </location>
</feature>
<gene>
    <name evidence="2" type="ORF">EBB_13465</name>
</gene>
<comment type="caution">
    <text evidence="2">The sequence shown here is derived from an EMBL/GenBank/DDBJ whole genome shotgun (WGS) entry which is preliminary data.</text>
</comment>
<dbReference type="EMBL" id="JACXST010000002">
    <property type="protein sequence ID" value="MBD9361518.1"/>
    <property type="molecule type" value="Genomic_DNA"/>
</dbReference>
<feature type="transmembrane region" description="Helical" evidence="1">
    <location>
        <begin position="84"/>
        <end position="106"/>
    </location>
</feature>
<accession>A0ABR9DEJ3</accession>
<keyword evidence="1" id="KW-1133">Transmembrane helix</keyword>
<evidence type="ECO:0000313" key="3">
    <source>
        <dbReference type="Proteomes" id="UP000641152"/>
    </source>
</evidence>
<keyword evidence="1" id="KW-0812">Transmembrane</keyword>
<reference evidence="2 3" key="1">
    <citation type="submission" date="2020-09" db="EMBL/GenBank/DDBJ databases">
        <title>Methylomonas albis sp. nov. and Methylomonas fluvii sp. nov.: Two cold-adapted methanotrophs from the River Elbe and an amended description of Methylovulum psychrotolerans strain Eb1.</title>
        <authorList>
            <person name="Bussmann I.K."/>
            <person name="Klings K.-W."/>
            <person name="Warnstedt J."/>
            <person name="Hoppert M."/>
            <person name="Saborowski A."/>
            <person name="Horn F."/>
            <person name="Liebner S."/>
        </authorList>
    </citation>
    <scope>NUCLEOTIDE SEQUENCE [LARGE SCALE GENOMIC DNA]</scope>
    <source>
        <strain evidence="2 3">EbB</strain>
    </source>
</reference>
<keyword evidence="3" id="KW-1185">Reference proteome</keyword>
<feature type="transmembrane region" description="Helical" evidence="1">
    <location>
        <begin position="152"/>
        <end position="169"/>
    </location>
</feature>
<protein>
    <submittedName>
        <fullName evidence="2">Uncharacterized protein</fullName>
    </submittedName>
</protein>
<evidence type="ECO:0000313" key="2">
    <source>
        <dbReference type="EMBL" id="MBD9361518.1"/>
    </source>
</evidence>
<feature type="transmembrane region" description="Helical" evidence="1">
    <location>
        <begin position="175"/>
        <end position="195"/>
    </location>
</feature>